<organism evidence="10 11">
    <name type="scientific">candidate division MSBL1 archaeon SCGC-AAA261F19</name>
    <dbReference type="NCBI Taxonomy" id="1698275"/>
    <lineage>
        <taxon>Archaea</taxon>
        <taxon>Methanobacteriati</taxon>
        <taxon>Methanobacteriota</taxon>
        <taxon>candidate division MSBL1</taxon>
    </lineage>
</organism>
<dbReference type="NCBIfam" id="TIGR00974">
    <property type="entry name" value="3a0107s02c"/>
    <property type="match status" value="1"/>
</dbReference>
<dbReference type="InterPro" id="IPR035906">
    <property type="entry name" value="MetI-like_sf"/>
</dbReference>
<feature type="transmembrane region" description="Helical" evidence="8">
    <location>
        <begin position="108"/>
        <end position="129"/>
    </location>
</feature>
<gene>
    <name evidence="10" type="ORF">AKJ45_00185</name>
</gene>
<evidence type="ECO:0000256" key="1">
    <source>
        <dbReference type="ARBA" id="ARBA00004651"/>
    </source>
</evidence>
<comment type="caution">
    <text evidence="8">Lacks conserved residue(s) required for the propagation of feature annotation.</text>
</comment>
<dbReference type="GO" id="GO:0035435">
    <property type="term" value="P:phosphate ion transmembrane transport"/>
    <property type="evidence" value="ECO:0007669"/>
    <property type="project" value="InterPro"/>
</dbReference>
<proteinExistence type="inferred from homology"/>
<feature type="transmembrane region" description="Helical" evidence="8">
    <location>
        <begin position="9"/>
        <end position="33"/>
    </location>
</feature>
<name>A0A133VBV9_9EURY</name>
<dbReference type="AlphaFoldDB" id="A0A133VBV9"/>
<dbReference type="InterPro" id="IPR005672">
    <property type="entry name" value="Phosphate_PstA"/>
</dbReference>
<dbReference type="Proteomes" id="UP000070565">
    <property type="component" value="Unassembled WGS sequence"/>
</dbReference>
<keyword evidence="3" id="KW-0813">Transport</keyword>
<evidence type="ECO:0000256" key="7">
    <source>
        <dbReference type="ARBA" id="ARBA00023136"/>
    </source>
</evidence>
<keyword evidence="11" id="KW-1185">Reference proteome</keyword>
<keyword evidence="5 8" id="KW-0812">Transmembrane</keyword>
<dbReference type="Gene3D" id="1.10.3720.10">
    <property type="entry name" value="MetI-like"/>
    <property type="match status" value="1"/>
</dbReference>
<feature type="domain" description="ABC transmembrane type-1" evidence="9">
    <location>
        <begin position="63"/>
        <end position="269"/>
    </location>
</feature>
<comment type="caution">
    <text evidence="10">The sequence shown here is derived from an EMBL/GenBank/DDBJ whole genome shotgun (WGS) entry which is preliminary data.</text>
</comment>
<keyword evidence="6 8" id="KW-1133">Transmembrane helix</keyword>
<comment type="subcellular location">
    <subcellularLocation>
        <location evidence="1 8">Cell membrane</location>
        <topology evidence="1 8">Multi-pass membrane protein</topology>
    </subcellularLocation>
</comment>
<evidence type="ECO:0000256" key="5">
    <source>
        <dbReference type="ARBA" id="ARBA00022692"/>
    </source>
</evidence>
<evidence type="ECO:0000256" key="3">
    <source>
        <dbReference type="ARBA" id="ARBA00022448"/>
    </source>
</evidence>
<evidence type="ECO:0000313" key="11">
    <source>
        <dbReference type="Proteomes" id="UP000070565"/>
    </source>
</evidence>
<protein>
    <recommendedName>
        <fullName evidence="8">Phosphate transport system permease protein PstA</fullName>
    </recommendedName>
</protein>
<feature type="transmembrane region" description="Helical" evidence="8">
    <location>
        <begin position="182"/>
        <end position="203"/>
    </location>
</feature>
<dbReference type="CDD" id="cd06261">
    <property type="entry name" value="TM_PBP2"/>
    <property type="match status" value="1"/>
</dbReference>
<feature type="transmembrane region" description="Helical" evidence="8">
    <location>
        <begin position="252"/>
        <end position="274"/>
    </location>
</feature>
<accession>A0A133VBV9</accession>
<dbReference type="PANTHER" id="PTHR43470">
    <property type="entry name" value="PHOSPHATE TRANSPORT SYSTEM PERMEASE PROTEIN PSTA-RELATED"/>
    <property type="match status" value="1"/>
</dbReference>
<dbReference type="EMBL" id="LHXZ01000001">
    <property type="protein sequence ID" value="KXB03910.1"/>
    <property type="molecule type" value="Genomic_DNA"/>
</dbReference>
<feature type="transmembrane region" description="Helical" evidence="8">
    <location>
        <begin position="67"/>
        <end position="88"/>
    </location>
</feature>
<evidence type="ECO:0000256" key="6">
    <source>
        <dbReference type="ARBA" id="ARBA00022989"/>
    </source>
</evidence>
<dbReference type="GO" id="GO:0005886">
    <property type="term" value="C:plasma membrane"/>
    <property type="evidence" value="ECO:0007669"/>
    <property type="project" value="UniProtKB-SubCell"/>
</dbReference>
<dbReference type="InterPro" id="IPR000515">
    <property type="entry name" value="MetI-like"/>
</dbReference>
<evidence type="ECO:0000256" key="4">
    <source>
        <dbReference type="ARBA" id="ARBA00022475"/>
    </source>
</evidence>
<dbReference type="Pfam" id="PF00528">
    <property type="entry name" value="BPD_transp_1"/>
    <property type="match status" value="1"/>
</dbReference>
<evidence type="ECO:0000256" key="8">
    <source>
        <dbReference type="RuleBase" id="RU363043"/>
    </source>
</evidence>
<reference evidence="10 11" key="1">
    <citation type="journal article" date="2016" name="Sci. Rep.">
        <title>Metabolic traits of an uncultured archaeal lineage -MSBL1- from brine pools of the Red Sea.</title>
        <authorList>
            <person name="Mwirichia R."/>
            <person name="Alam I."/>
            <person name="Rashid M."/>
            <person name="Vinu M."/>
            <person name="Ba-Alawi W."/>
            <person name="Anthony Kamau A."/>
            <person name="Kamanda Ngugi D."/>
            <person name="Goker M."/>
            <person name="Klenk H.P."/>
            <person name="Bajic V."/>
            <person name="Stingl U."/>
        </authorList>
    </citation>
    <scope>NUCLEOTIDE SEQUENCE [LARGE SCALE GENOMIC DNA]</scope>
    <source>
        <strain evidence="10">SCGC-AAA261F19</strain>
    </source>
</reference>
<sequence>MSRRTKEKIFFSLMGLAGIISVGILIVVIGYIVKLGIDVIDLQFLTSQWVHRNIAKGGILPSIYGTLYLGIGIAAFSIPAGMFCAIYLNEYAKSGKLVRAVRIAIRNLAGVPSIVYGLYGFSVFVIFFGLGKSLIAAWLTLASMTLPWTITASEEALKSIPSSFRDASLALGASKWQTIRKVVLPHAIPGMITGSIIGLARALGETAPLLLVGGAFYMTGALPISPFDQFKALPLDIYFMATQHSSEFASSYAAGMAIVLILLIFAISAGMILIRRHYRKKRVW</sequence>
<dbReference type="PROSITE" id="PS50928">
    <property type="entry name" value="ABC_TM1"/>
    <property type="match status" value="1"/>
</dbReference>
<comment type="similarity">
    <text evidence="2 8">Belongs to the binding-protein-dependent transport system permease family. CysTW subfamily.</text>
</comment>
<dbReference type="PANTHER" id="PTHR43470:SF3">
    <property type="entry name" value="PHOSPHATE TRANSPORT SYSTEM PERMEASE PROTEIN PSTA-RELATED"/>
    <property type="match status" value="1"/>
</dbReference>
<dbReference type="PATRIC" id="fig|1698275.3.peg.37"/>
<dbReference type="GO" id="GO:0005315">
    <property type="term" value="F:phosphate transmembrane transporter activity"/>
    <property type="evidence" value="ECO:0007669"/>
    <property type="project" value="InterPro"/>
</dbReference>
<keyword evidence="4 8" id="KW-1003">Cell membrane</keyword>
<keyword evidence="7 8" id="KW-0472">Membrane</keyword>
<evidence type="ECO:0000259" key="9">
    <source>
        <dbReference type="PROSITE" id="PS50928"/>
    </source>
</evidence>
<evidence type="ECO:0000313" key="10">
    <source>
        <dbReference type="EMBL" id="KXB03910.1"/>
    </source>
</evidence>
<evidence type="ECO:0000256" key="2">
    <source>
        <dbReference type="ARBA" id="ARBA00007069"/>
    </source>
</evidence>
<dbReference type="SUPFAM" id="SSF161098">
    <property type="entry name" value="MetI-like"/>
    <property type="match status" value="1"/>
</dbReference>